<evidence type="ECO:0000256" key="3">
    <source>
        <dbReference type="ARBA" id="ARBA00022618"/>
    </source>
</evidence>
<name>A0A6H0XLG9_9PEZI</name>
<evidence type="ECO:0000313" key="12">
    <source>
        <dbReference type="EMBL" id="QIW95562.1"/>
    </source>
</evidence>
<comment type="subcellular location">
    <subcellularLocation>
        <location evidence="1 8">Nucleus</location>
    </subcellularLocation>
</comment>
<evidence type="ECO:0000259" key="11">
    <source>
        <dbReference type="SMART" id="SM00968"/>
    </source>
</evidence>
<dbReference type="Gene3D" id="1.20.1060.20">
    <property type="match status" value="1"/>
</dbReference>
<reference evidence="12 13" key="1">
    <citation type="journal article" date="2016" name="Sci. Rep.">
        <title>Peltaster fructicola genome reveals evolution from an invasive phytopathogen to an ectophytic parasite.</title>
        <authorList>
            <person name="Xu C."/>
            <person name="Chen H."/>
            <person name="Gleason M.L."/>
            <person name="Xu J.R."/>
            <person name="Liu H."/>
            <person name="Zhang R."/>
            <person name="Sun G."/>
        </authorList>
    </citation>
    <scope>NUCLEOTIDE SEQUENCE [LARGE SCALE GENOMIC DNA]</scope>
    <source>
        <strain evidence="12 13">LNHT1506</strain>
    </source>
</reference>
<dbReference type="InterPro" id="IPR024704">
    <property type="entry name" value="SMC"/>
</dbReference>
<gene>
    <name evidence="12" type="ORF">AMS68_001080</name>
</gene>
<organism evidence="12 13">
    <name type="scientific">Peltaster fructicola</name>
    <dbReference type="NCBI Taxonomy" id="286661"/>
    <lineage>
        <taxon>Eukaryota</taxon>
        <taxon>Fungi</taxon>
        <taxon>Dikarya</taxon>
        <taxon>Ascomycota</taxon>
        <taxon>Pezizomycotina</taxon>
        <taxon>Dothideomycetes</taxon>
        <taxon>Dothideomycetes incertae sedis</taxon>
        <taxon>Peltaster</taxon>
    </lineage>
</organism>
<dbReference type="PANTHER" id="PTHR43977">
    <property type="entry name" value="STRUCTURAL MAINTENANCE OF CHROMOSOMES PROTEIN 3"/>
    <property type="match status" value="1"/>
</dbReference>
<dbReference type="FunFam" id="3.40.50.300:FF:000370">
    <property type="entry name" value="Structural maintenance of chromosomes 3"/>
    <property type="match status" value="1"/>
</dbReference>
<dbReference type="GO" id="GO:0005634">
    <property type="term" value="C:nucleus"/>
    <property type="evidence" value="ECO:0007669"/>
    <property type="project" value="UniProtKB-SubCell"/>
</dbReference>
<dbReference type="AlphaFoldDB" id="A0A6H0XLG9"/>
<evidence type="ECO:0000256" key="1">
    <source>
        <dbReference type="ARBA" id="ARBA00004123"/>
    </source>
</evidence>
<keyword evidence="7" id="KW-0131">Cell cycle</keyword>
<dbReference type="SUPFAM" id="SSF75553">
    <property type="entry name" value="Smc hinge domain"/>
    <property type="match status" value="1"/>
</dbReference>
<dbReference type="CDD" id="cd03272">
    <property type="entry name" value="ABC_SMC3_euk"/>
    <property type="match status" value="1"/>
</dbReference>
<dbReference type="GO" id="GO:0051301">
    <property type="term" value="P:cell division"/>
    <property type="evidence" value="ECO:0007669"/>
    <property type="project" value="UniProtKB-KW"/>
</dbReference>
<dbReference type="Proteomes" id="UP000503462">
    <property type="component" value="Chromosome 1"/>
</dbReference>
<dbReference type="OrthoDB" id="431497at2759"/>
<dbReference type="Pfam" id="PF06470">
    <property type="entry name" value="SMC_hinge"/>
    <property type="match status" value="1"/>
</dbReference>
<feature type="coiled-coil region" evidence="9">
    <location>
        <begin position="834"/>
        <end position="889"/>
    </location>
</feature>
<dbReference type="FunFam" id="3.40.50.300:FF:000424">
    <property type="entry name" value="Structural maintenance of chromosomes 3"/>
    <property type="match status" value="1"/>
</dbReference>
<dbReference type="InterPro" id="IPR041741">
    <property type="entry name" value="SMC3_ABC_euk"/>
</dbReference>
<dbReference type="InterPro" id="IPR036277">
    <property type="entry name" value="SMC_hinge_sf"/>
</dbReference>
<keyword evidence="3" id="KW-0132">Cell division</keyword>
<evidence type="ECO:0000256" key="6">
    <source>
        <dbReference type="ARBA" id="ARBA00023242"/>
    </source>
</evidence>
<evidence type="ECO:0000256" key="5">
    <source>
        <dbReference type="ARBA" id="ARBA00023054"/>
    </source>
</evidence>
<feature type="region of interest" description="Disordered" evidence="10">
    <location>
        <begin position="376"/>
        <end position="398"/>
    </location>
</feature>
<dbReference type="InterPro" id="IPR027417">
    <property type="entry name" value="P-loop_NTPase"/>
</dbReference>
<evidence type="ECO:0000256" key="10">
    <source>
        <dbReference type="SAM" id="MobiDB-lite"/>
    </source>
</evidence>
<dbReference type="Gene3D" id="3.40.50.300">
    <property type="entry name" value="P-loop containing nucleotide triphosphate hydrolases"/>
    <property type="match status" value="2"/>
</dbReference>
<dbReference type="SUPFAM" id="SSF52540">
    <property type="entry name" value="P-loop containing nucleoside triphosphate hydrolases"/>
    <property type="match status" value="1"/>
</dbReference>
<protein>
    <recommendedName>
        <fullName evidence="8">Structural maintenance of chromosomes protein</fullName>
    </recommendedName>
</protein>
<dbReference type="EMBL" id="CP051139">
    <property type="protein sequence ID" value="QIW95562.1"/>
    <property type="molecule type" value="Genomic_DNA"/>
</dbReference>
<accession>A0A6H0XLG9</accession>
<keyword evidence="5 9" id="KW-0175">Coiled coil</keyword>
<evidence type="ECO:0000256" key="8">
    <source>
        <dbReference type="PIRNR" id="PIRNR005719"/>
    </source>
</evidence>
<dbReference type="GO" id="GO:0005694">
    <property type="term" value="C:chromosome"/>
    <property type="evidence" value="ECO:0007669"/>
    <property type="project" value="InterPro"/>
</dbReference>
<dbReference type="PIRSF" id="PIRSF005719">
    <property type="entry name" value="SMC"/>
    <property type="match status" value="1"/>
</dbReference>
<keyword evidence="6 8" id="KW-0539">Nucleus</keyword>
<keyword evidence="4" id="KW-0498">Mitosis</keyword>
<feature type="domain" description="SMC hinge" evidence="11">
    <location>
        <begin position="522"/>
        <end position="634"/>
    </location>
</feature>
<feature type="region of interest" description="Disordered" evidence="10">
    <location>
        <begin position="638"/>
        <end position="697"/>
    </location>
</feature>
<evidence type="ECO:0000256" key="4">
    <source>
        <dbReference type="ARBA" id="ARBA00022776"/>
    </source>
</evidence>
<dbReference type="GO" id="GO:0016887">
    <property type="term" value="F:ATP hydrolysis activity"/>
    <property type="evidence" value="ECO:0007669"/>
    <property type="project" value="InterPro"/>
</dbReference>
<evidence type="ECO:0000256" key="9">
    <source>
        <dbReference type="SAM" id="Coils"/>
    </source>
</evidence>
<evidence type="ECO:0000256" key="7">
    <source>
        <dbReference type="ARBA" id="ARBA00023306"/>
    </source>
</evidence>
<feature type="region of interest" description="Disordered" evidence="10">
    <location>
        <begin position="1020"/>
        <end position="1042"/>
    </location>
</feature>
<dbReference type="GO" id="GO:0051276">
    <property type="term" value="P:chromosome organization"/>
    <property type="evidence" value="ECO:0007669"/>
    <property type="project" value="InterPro"/>
</dbReference>
<keyword evidence="13" id="KW-1185">Reference proteome</keyword>
<sequence length="1170" mass="133478">MHIKQIIIQGFKSYKDQTVVDPFSPKHNVIIGRNGSGKSNFFAAIRFVLGDQYTQMGREERNALLHEGTGSAVMSAYVEIIFDNSDDRFPTNTPEVVLRRSIGLKKDEYTLNRKNTTKTEVLNLLESAGFSRSNPYYIVPQGRITHITNMKDYERLSMLKEVAGTQVYEQRRAESVRIMHETENSRQKTDETLTHIRERLEELKEETNELNDYLAADRERRCLEYTIYHREQEALQEALDRLEGEREGGIEQTDDSQTRLREAEAQLEKLEVEVSELQTNLKLLATEKAQFEVDRNEAAKEKAAVEYEVQALLDGQQAAQSNRKQYATELRDVKSRISEREAELANIQPQSEKTREQAQTLQQQIREAESTRQLLLSKQGRSARYRSKRERDDDLKQQITQVSTQLRSRESATAQYAREANKLEEQIQQLEAEIAVMRDRLDNRGDEQQTISAQTQSLKDEKEKLNDRRKGIWREEAKLDSLLANARQEMDKAEQFLNKMMDQNTSRGLAAMRQYVQQHNIQGVHGTVGELVEFSDKYKTAVEVTAGASLFHVIVDTDETATRLVELLQKDKAGRVTFMPLNRLHPKSIDLPSGADAIPLLARLKFDERYTKAYEQIFGKTVICPDLRAASHYARSHGVSAITPGGDRSNKKGALSGGYHDTRSSRTNGLRRAKAARDELDDLTSRQSELQREREALDQQITKSEVFTKRDELQRKQIAKNNSDDNYAQLQQQLDEYQKELGGVFTKALTDDEEQQLKVISESLPAAREQYAQVNGEATELESRKKDIEVELRENLRLRLDQLRGQDVEGHEDSGDNARLKERNKDHDRAVKKLKTWNDRLREQTDVIDQTQQQLHNQEAARAEQQKVAEDMTRAIANVQKTLQKSAQKKRTVQARLDEVAASIRALGALPDAAFNAPYSTMQNQTATLRLHKAQDALKKFGHVNKKAFEQFAQFNKDREKLEDTRRELGNGDASIRALIEHLDQQKDEAIERTFRQVSKEFARMFEKLVPAGKGRLIIQRRADNTPADDASDDEDRNRSGAVENYTGVGISVSFNSKHDEQQRIQQLSGGQKSLCALTLIFAIQASDPAPFYLFDEIDANLDAQYRTAVADLIEESAETGQFICTTFRPEMLRVADKCYGVSSSKKASYIKPVTTEEALEFVEGQVSAN</sequence>
<dbReference type="InterPro" id="IPR010935">
    <property type="entry name" value="SMC_hinge"/>
</dbReference>
<dbReference type="Gene3D" id="3.30.70.1620">
    <property type="match status" value="1"/>
</dbReference>
<comment type="similarity">
    <text evidence="2">Belongs to the SMC family. SMC3 subfamily.</text>
</comment>
<dbReference type="InterPro" id="IPR003395">
    <property type="entry name" value="RecF/RecN/SMC_N"/>
</dbReference>
<evidence type="ECO:0000256" key="2">
    <source>
        <dbReference type="ARBA" id="ARBA00005917"/>
    </source>
</evidence>
<dbReference type="Pfam" id="PF02463">
    <property type="entry name" value="SMC_N"/>
    <property type="match status" value="1"/>
</dbReference>
<dbReference type="GO" id="GO:0005524">
    <property type="term" value="F:ATP binding"/>
    <property type="evidence" value="ECO:0007669"/>
    <property type="project" value="InterPro"/>
</dbReference>
<dbReference type="SMART" id="SM00968">
    <property type="entry name" value="SMC_hinge"/>
    <property type="match status" value="1"/>
</dbReference>
<evidence type="ECO:0000313" key="13">
    <source>
        <dbReference type="Proteomes" id="UP000503462"/>
    </source>
</evidence>
<feature type="coiled-coil region" evidence="9">
    <location>
        <begin position="186"/>
        <end position="294"/>
    </location>
</feature>
<feature type="coiled-coil region" evidence="9">
    <location>
        <begin position="406"/>
        <end position="503"/>
    </location>
</feature>
<proteinExistence type="inferred from homology"/>
<dbReference type="GO" id="GO:0007059">
    <property type="term" value="P:chromosome segregation"/>
    <property type="evidence" value="ECO:0007669"/>
    <property type="project" value="UniProtKB-ARBA"/>
</dbReference>